<comment type="function">
    <text evidence="4">Catalyzes the interconversion of L-alanine and D-alanine. May also act on other amino acids.</text>
</comment>
<evidence type="ECO:0000256" key="6">
    <source>
        <dbReference type="PIRSR" id="PIRSR600821-52"/>
    </source>
</evidence>
<sequence length="393" mass="43034">MSCFLKRTWAEVDADCLAHNYHAIRNYIHKDCKLMAIVKADAYGHGAPFVAGEFEALGADYFGVSNMEEALQLRGSGIKKPILILGYTPAEYAGEMIAKGITQTVLSLQYAKELSKAAQSAGGTLKVHIKIDTGMSRIGFLYHDPVKNAGSIDEIMEVSNLPALDLEGIFTHFAVSDEPEKDFTKIQFERFTDIIQKLGDRGLKFRLRHCCNSAGLLNFPQMQLDMVRPGIILYGMTPAEGMPLPIELKPVMSLKTIVSQVKTLESGTAVSYGMKYVTDGKKRVATLPVGYADGFARSLSNKADVLIAGKRARIIGRVCMDQCMADVTDIPEAAENKIVTVIGRDGDNCVTMEELADFMGTINYETACLIGKRVPRVFLKGGKIVGTQNYILP</sequence>
<feature type="modified residue" description="N6-(pyridoxal phosphate)lysine" evidence="4 5">
    <location>
        <position position="39"/>
    </location>
</feature>
<dbReference type="KEGG" id="ccel:CCDG5_1814"/>
<feature type="active site" description="Proton acceptor; specific for L-alanine" evidence="4">
    <location>
        <position position="272"/>
    </location>
</feature>
<evidence type="ECO:0000256" key="2">
    <source>
        <dbReference type="ARBA" id="ARBA00022898"/>
    </source>
</evidence>
<dbReference type="Gene3D" id="3.20.20.10">
    <property type="entry name" value="Alanine racemase"/>
    <property type="match status" value="1"/>
</dbReference>
<comment type="similarity">
    <text evidence="4">Belongs to the alanine racemase family.</text>
</comment>
<dbReference type="SMART" id="SM01005">
    <property type="entry name" value="Ala_racemase_C"/>
    <property type="match status" value="1"/>
</dbReference>
<dbReference type="FunFam" id="3.20.20.10:FF:000002">
    <property type="entry name" value="Alanine racemase"/>
    <property type="match status" value="1"/>
</dbReference>
<dbReference type="InterPro" id="IPR011079">
    <property type="entry name" value="Ala_racemase_C"/>
</dbReference>
<dbReference type="AlphaFoldDB" id="A0A078KR02"/>
<evidence type="ECO:0000313" key="8">
    <source>
        <dbReference type="EMBL" id="CDZ24912.1"/>
    </source>
</evidence>
<dbReference type="InterPro" id="IPR029066">
    <property type="entry name" value="PLP-binding_barrel"/>
</dbReference>
<gene>
    <name evidence="8" type="primary">alr</name>
    <name evidence="8" type="ORF">CCDG5_1814</name>
</gene>
<reference evidence="9" key="1">
    <citation type="submission" date="2014-07" db="EMBL/GenBank/DDBJ databases">
        <authorList>
            <person name="Wibberg D."/>
        </authorList>
    </citation>
    <scope>NUCLEOTIDE SEQUENCE [LARGE SCALE GENOMIC DNA]</scope>
    <source>
        <strain evidence="9">DG5</strain>
    </source>
</reference>
<keyword evidence="3 4" id="KW-0413">Isomerase</keyword>
<dbReference type="EC" id="5.1.1.1" evidence="4"/>
<dbReference type="InterPro" id="IPR001608">
    <property type="entry name" value="Ala_racemase_N"/>
</dbReference>
<dbReference type="GO" id="GO:0009252">
    <property type="term" value="P:peptidoglycan biosynthetic process"/>
    <property type="evidence" value="ECO:0007669"/>
    <property type="project" value="TreeGrafter"/>
</dbReference>
<dbReference type="Pfam" id="PF00842">
    <property type="entry name" value="Ala_racemase_C"/>
    <property type="match status" value="1"/>
</dbReference>
<dbReference type="OrthoDB" id="9813814at2"/>
<dbReference type="SUPFAM" id="SSF50621">
    <property type="entry name" value="Alanine racemase C-terminal domain-like"/>
    <property type="match status" value="1"/>
</dbReference>
<proteinExistence type="inferred from homology"/>
<evidence type="ECO:0000256" key="4">
    <source>
        <dbReference type="HAMAP-Rule" id="MF_01201"/>
    </source>
</evidence>
<evidence type="ECO:0000256" key="3">
    <source>
        <dbReference type="ARBA" id="ARBA00023235"/>
    </source>
</evidence>
<keyword evidence="2 4" id="KW-0663">Pyridoxal phosphate</keyword>
<dbReference type="CDD" id="cd00430">
    <property type="entry name" value="PLPDE_III_AR"/>
    <property type="match status" value="1"/>
</dbReference>
<dbReference type="HOGENOM" id="CLU_028393_2_2_9"/>
<comment type="pathway">
    <text evidence="4">Amino-acid biosynthesis; D-alanine biosynthesis; D-alanine from L-alanine: step 1/1.</text>
</comment>
<dbReference type="Gene3D" id="2.40.37.10">
    <property type="entry name" value="Lyase, Ornithine Decarboxylase, Chain A, domain 1"/>
    <property type="match status" value="1"/>
</dbReference>
<dbReference type="NCBIfam" id="TIGR00492">
    <property type="entry name" value="alr"/>
    <property type="match status" value="1"/>
</dbReference>
<dbReference type="GO" id="GO:0030170">
    <property type="term" value="F:pyridoxal phosphate binding"/>
    <property type="evidence" value="ECO:0007669"/>
    <property type="project" value="UniProtKB-UniRule"/>
</dbReference>
<dbReference type="GO" id="GO:0030632">
    <property type="term" value="P:D-alanine biosynthetic process"/>
    <property type="evidence" value="ECO:0007669"/>
    <property type="project" value="UniProtKB-UniRule"/>
</dbReference>
<feature type="binding site" evidence="4 6">
    <location>
        <position position="320"/>
    </location>
    <ligand>
        <name>substrate</name>
    </ligand>
</feature>
<dbReference type="InterPro" id="IPR009006">
    <property type="entry name" value="Ala_racemase/Decarboxylase_C"/>
</dbReference>
<protein>
    <recommendedName>
        <fullName evidence="4">Alanine racemase</fullName>
        <ecNumber evidence="4">5.1.1.1</ecNumber>
    </recommendedName>
</protein>
<dbReference type="PANTHER" id="PTHR30511:SF0">
    <property type="entry name" value="ALANINE RACEMASE, CATABOLIC-RELATED"/>
    <property type="match status" value="1"/>
</dbReference>
<evidence type="ECO:0000313" key="9">
    <source>
        <dbReference type="Proteomes" id="UP000032431"/>
    </source>
</evidence>
<dbReference type="PATRIC" id="fig|29343.3.peg.1904"/>
<comment type="catalytic activity">
    <reaction evidence="4">
        <text>L-alanine = D-alanine</text>
        <dbReference type="Rhea" id="RHEA:20249"/>
        <dbReference type="ChEBI" id="CHEBI:57416"/>
        <dbReference type="ChEBI" id="CHEBI:57972"/>
        <dbReference type="EC" id="5.1.1.1"/>
    </reaction>
</comment>
<dbReference type="Proteomes" id="UP000032431">
    <property type="component" value="Chromosome I"/>
</dbReference>
<dbReference type="Pfam" id="PF01168">
    <property type="entry name" value="Ala_racemase_N"/>
    <property type="match status" value="1"/>
</dbReference>
<dbReference type="PROSITE" id="PS00395">
    <property type="entry name" value="ALANINE_RACEMASE"/>
    <property type="match status" value="1"/>
</dbReference>
<dbReference type="STRING" id="29343.CCDG5_1814"/>
<dbReference type="SUPFAM" id="SSF51419">
    <property type="entry name" value="PLP-binding barrel"/>
    <property type="match status" value="1"/>
</dbReference>
<dbReference type="HAMAP" id="MF_01201">
    <property type="entry name" value="Ala_racemase"/>
    <property type="match status" value="1"/>
</dbReference>
<dbReference type="EMBL" id="LM995447">
    <property type="protein sequence ID" value="CDZ24912.1"/>
    <property type="molecule type" value="Genomic_DNA"/>
</dbReference>
<comment type="cofactor">
    <cofactor evidence="1 4 5">
        <name>pyridoxal 5'-phosphate</name>
        <dbReference type="ChEBI" id="CHEBI:597326"/>
    </cofactor>
</comment>
<feature type="binding site" evidence="4 6">
    <location>
        <position position="137"/>
    </location>
    <ligand>
        <name>substrate</name>
    </ligand>
</feature>
<dbReference type="GO" id="GO:0008784">
    <property type="term" value="F:alanine racemase activity"/>
    <property type="evidence" value="ECO:0007669"/>
    <property type="project" value="UniProtKB-UniRule"/>
</dbReference>
<evidence type="ECO:0000256" key="1">
    <source>
        <dbReference type="ARBA" id="ARBA00001933"/>
    </source>
</evidence>
<dbReference type="InterPro" id="IPR020622">
    <property type="entry name" value="Ala_racemase_pyridoxalP-BS"/>
</dbReference>
<organism evidence="8 9">
    <name type="scientific">[Clostridium] cellulosi</name>
    <dbReference type="NCBI Taxonomy" id="29343"/>
    <lineage>
        <taxon>Bacteria</taxon>
        <taxon>Bacillati</taxon>
        <taxon>Bacillota</taxon>
        <taxon>Clostridia</taxon>
        <taxon>Eubacteriales</taxon>
        <taxon>Oscillospiraceae</taxon>
        <taxon>Oscillospiraceae incertae sedis</taxon>
    </lineage>
</organism>
<evidence type="ECO:0000256" key="5">
    <source>
        <dbReference type="PIRSR" id="PIRSR600821-50"/>
    </source>
</evidence>
<dbReference type="InterPro" id="IPR000821">
    <property type="entry name" value="Ala_racemase"/>
</dbReference>
<evidence type="ECO:0000259" key="7">
    <source>
        <dbReference type="SMART" id="SM01005"/>
    </source>
</evidence>
<accession>A0A078KR02</accession>
<dbReference type="PANTHER" id="PTHR30511">
    <property type="entry name" value="ALANINE RACEMASE"/>
    <property type="match status" value="1"/>
</dbReference>
<name>A0A078KR02_9FIRM</name>
<dbReference type="UniPathway" id="UPA00042">
    <property type="reaction ID" value="UER00497"/>
</dbReference>
<dbReference type="PRINTS" id="PR00992">
    <property type="entry name" value="ALARACEMASE"/>
</dbReference>
<keyword evidence="9" id="KW-1185">Reference proteome</keyword>
<dbReference type="GO" id="GO:0005829">
    <property type="term" value="C:cytosol"/>
    <property type="evidence" value="ECO:0007669"/>
    <property type="project" value="TreeGrafter"/>
</dbReference>
<feature type="domain" description="Alanine racemase C-terminal" evidence="7">
    <location>
        <begin position="251"/>
        <end position="379"/>
    </location>
</feature>
<feature type="active site" description="Proton acceptor; specific for D-alanine" evidence="4">
    <location>
        <position position="39"/>
    </location>
</feature>